<dbReference type="Pfam" id="PF08327">
    <property type="entry name" value="AHSA1"/>
    <property type="match status" value="1"/>
</dbReference>
<evidence type="ECO:0000313" key="4">
    <source>
        <dbReference type="Proteomes" id="UP001262582"/>
    </source>
</evidence>
<dbReference type="Gene3D" id="3.30.530.20">
    <property type="match status" value="1"/>
</dbReference>
<dbReference type="Proteomes" id="UP001262582">
    <property type="component" value="Unassembled WGS sequence"/>
</dbReference>
<protein>
    <submittedName>
        <fullName evidence="3">SRPBCC domain-containing protein</fullName>
    </submittedName>
</protein>
<dbReference type="CDD" id="cd07814">
    <property type="entry name" value="SRPBCC_CalC_Aha1-like"/>
    <property type="match status" value="1"/>
</dbReference>
<feature type="domain" description="Activator of Hsp90 ATPase homologue 1/2-like C-terminal" evidence="2">
    <location>
        <begin position="12"/>
        <end position="143"/>
    </location>
</feature>
<sequence length="146" mass="16980">MKRKQYKTEIAASREKVWKVLWDDETYPQWTSAFSEGSKAESDWNEGSRILFVNGEGEGMVSVIEKKIKNELMQFKHLGMIDKDGNEDNESEKIKAWAGAMERYTLKSTEENTEVVVDMDVDESYIDYFDSAWVKAFEKLKVLSEK</sequence>
<dbReference type="SUPFAM" id="SSF55961">
    <property type="entry name" value="Bet v1-like"/>
    <property type="match status" value="1"/>
</dbReference>
<comment type="similarity">
    <text evidence="1">Belongs to the AHA1 family.</text>
</comment>
<accession>A0ABU3D6W5</accession>
<reference evidence="3 4" key="1">
    <citation type="submission" date="2023-09" db="EMBL/GenBank/DDBJ databases">
        <authorList>
            <person name="Rey-Velasco X."/>
        </authorList>
    </citation>
    <scope>NUCLEOTIDE SEQUENCE [LARGE SCALE GENOMIC DNA]</scope>
    <source>
        <strain evidence="3 4">F117</strain>
    </source>
</reference>
<dbReference type="InterPro" id="IPR013538">
    <property type="entry name" value="ASHA1/2-like_C"/>
</dbReference>
<evidence type="ECO:0000256" key="1">
    <source>
        <dbReference type="ARBA" id="ARBA00006817"/>
    </source>
</evidence>
<evidence type="ECO:0000313" key="3">
    <source>
        <dbReference type="EMBL" id="MDT0677277.1"/>
    </source>
</evidence>
<proteinExistence type="inferred from homology"/>
<keyword evidence="4" id="KW-1185">Reference proteome</keyword>
<name>A0ABU3D6W5_9FLAO</name>
<comment type="caution">
    <text evidence="3">The sequence shown here is derived from an EMBL/GenBank/DDBJ whole genome shotgun (WGS) entry which is preliminary data.</text>
</comment>
<organism evidence="3 4">
    <name type="scientific">Autumnicola musiva</name>
    <dbReference type="NCBI Taxonomy" id="3075589"/>
    <lineage>
        <taxon>Bacteria</taxon>
        <taxon>Pseudomonadati</taxon>
        <taxon>Bacteroidota</taxon>
        <taxon>Flavobacteriia</taxon>
        <taxon>Flavobacteriales</taxon>
        <taxon>Flavobacteriaceae</taxon>
        <taxon>Autumnicola</taxon>
    </lineage>
</organism>
<dbReference type="EMBL" id="JAVRHK010000008">
    <property type="protein sequence ID" value="MDT0677277.1"/>
    <property type="molecule type" value="Genomic_DNA"/>
</dbReference>
<dbReference type="InterPro" id="IPR023393">
    <property type="entry name" value="START-like_dom_sf"/>
</dbReference>
<gene>
    <name evidence="3" type="ORF">RM539_11880</name>
</gene>
<evidence type="ECO:0000259" key="2">
    <source>
        <dbReference type="Pfam" id="PF08327"/>
    </source>
</evidence>
<dbReference type="RefSeq" id="WP_311503621.1">
    <property type="nucleotide sequence ID" value="NZ_JAVRHK010000008.1"/>
</dbReference>